<evidence type="ECO:0000313" key="3">
    <source>
        <dbReference type="Proteomes" id="UP000034071"/>
    </source>
</evidence>
<dbReference type="InterPro" id="IPR009061">
    <property type="entry name" value="DNA-bd_dom_put_sf"/>
</dbReference>
<name>A0A0F6TRE5_9GAMM</name>
<keyword evidence="3" id="KW-1185">Reference proteome</keyword>
<sequence>MNLNSQESLLTPKEVSEILGVTEHTLAVWRCENRYPLPYIKVGRYIRYRSKDLSTFLDNQTVQGGYDA</sequence>
<dbReference type="PATRIC" id="fig|914150.5.peg.1796"/>
<protein>
    <recommendedName>
        <fullName evidence="1">Helix-turn-helix domain-containing protein</fullName>
    </recommendedName>
</protein>
<dbReference type="SUPFAM" id="SSF46955">
    <property type="entry name" value="Putative DNA-binding domain"/>
    <property type="match status" value="1"/>
</dbReference>
<dbReference type="Proteomes" id="UP000034071">
    <property type="component" value="Chromosome"/>
</dbReference>
<reference evidence="2 3" key="1">
    <citation type="submission" date="2015-02" db="EMBL/GenBank/DDBJ databases">
        <title>Complete genome sequence of Kangiella geojedonensis strain YCS-5T.</title>
        <authorList>
            <person name="Kim K.M."/>
        </authorList>
    </citation>
    <scope>NUCLEOTIDE SEQUENCE [LARGE SCALE GENOMIC DNA]</scope>
    <source>
        <strain evidence="2 3">YCS-5</strain>
    </source>
</reference>
<dbReference type="OrthoDB" id="5609458at2"/>
<dbReference type="AlphaFoldDB" id="A0A0F6TRE5"/>
<proteinExistence type="predicted"/>
<dbReference type="HOGENOM" id="CLU_140176_9_3_6"/>
<dbReference type="RefSeq" id="WP_046561746.1">
    <property type="nucleotide sequence ID" value="NZ_CP010975.1"/>
</dbReference>
<dbReference type="InterPro" id="IPR041657">
    <property type="entry name" value="HTH_17"/>
</dbReference>
<dbReference type="STRING" id="914150.TQ33_1771"/>
<dbReference type="KEGG" id="kge:TQ33_1771"/>
<evidence type="ECO:0000259" key="1">
    <source>
        <dbReference type="Pfam" id="PF12728"/>
    </source>
</evidence>
<feature type="domain" description="Helix-turn-helix" evidence="1">
    <location>
        <begin position="9"/>
        <end position="60"/>
    </location>
</feature>
<gene>
    <name evidence="2" type="ORF">TQ33_1771</name>
</gene>
<dbReference type="Gene3D" id="1.10.1660.10">
    <property type="match status" value="1"/>
</dbReference>
<organism evidence="2 3">
    <name type="scientific">Kangiella geojedonensis</name>
    <dbReference type="NCBI Taxonomy" id="914150"/>
    <lineage>
        <taxon>Bacteria</taxon>
        <taxon>Pseudomonadati</taxon>
        <taxon>Pseudomonadota</taxon>
        <taxon>Gammaproteobacteria</taxon>
        <taxon>Kangiellales</taxon>
        <taxon>Kangiellaceae</taxon>
        <taxon>Kangiella</taxon>
    </lineage>
</organism>
<dbReference type="Pfam" id="PF12728">
    <property type="entry name" value="HTH_17"/>
    <property type="match status" value="1"/>
</dbReference>
<accession>A0A0F6TRE5</accession>
<evidence type="ECO:0000313" key="2">
    <source>
        <dbReference type="EMBL" id="AKE52712.1"/>
    </source>
</evidence>
<dbReference type="EMBL" id="CP010975">
    <property type="protein sequence ID" value="AKE52712.1"/>
    <property type="molecule type" value="Genomic_DNA"/>
</dbReference>